<reference evidence="1" key="1">
    <citation type="journal article" date="2015" name="Front. Microbiol.">
        <title>Combining genomic sequencing methods to explore viral diversity and reveal potential virus-host interactions.</title>
        <authorList>
            <person name="Chow C.E."/>
            <person name="Winget D.M."/>
            <person name="White R.A.III."/>
            <person name="Hallam S.J."/>
            <person name="Suttle C.A."/>
        </authorList>
    </citation>
    <scope>NUCLEOTIDE SEQUENCE</scope>
    <source>
        <strain evidence="1">Anoxic3_3</strain>
    </source>
</reference>
<evidence type="ECO:0000313" key="1">
    <source>
        <dbReference type="EMBL" id="AKH46053.1"/>
    </source>
</evidence>
<organism evidence="1">
    <name type="scientific">uncultured marine virus</name>
    <dbReference type="NCBI Taxonomy" id="186617"/>
    <lineage>
        <taxon>Viruses</taxon>
        <taxon>environmental samples</taxon>
    </lineage>
</organism>
<reference evidence="1" key="2">
    <citation type="submission" date="2015-03" db="EMBL/GenBank/DDBJ databases">
        <authorList>
            <person name="Chow C.-E.T."/>
            <person name="Winget D.M."/>
            <person name="White R.A.III."/>
            <person name="Hallam S.J."/>
            <person name="Suttle C.A."/>
        </authorList>
    </citation>
    <scope>NUCLEOTIDE SEQUENCE</scope>
    <source>
        <strain evidence="1">Anoxic3_3</strain>
    </source>
</reference>
<proteinExistence type="predicted"/>
<accession>A0A0F7L3I5</accession>
<name>A0A0F7L3I5_9VIRU</name>
<sequence>MIDFMDGKQTMWFKKILGNMRRAEKLAKLQRQRYLRDRFKVKPGNTKRITILANEEYPSNAKVLSEYSQRIGSGPDSSWVDCLYIEIKGK</sequence>
<protein>
    <submittedName>
        <fullName evidence="1">Uncharacterized protein</fullName>
    </submittedName>
</protein>
<dbReference type="EMBL" id="KR029578">
    <property type="protein sequence ID" value="AKH46053.1"/>
    <property type="molecule type" value="Genomic_DNA"/>
</dbReference>